<gene>
    <name evidence="1" type="ORF">RCL2_000340400</name>
</gene>
<reference evidence="1" key="1">
    <citation type="submission" date="2019-10" db="EMBL/GenBank/DDBJ databases">
        <title>Conservation and host-specific expression of non-tandemly repeated heterogenous ribosome RNA gene in arbuscular mycorrhizal fungi.</title>
        <authorList>
            <person name="Maeda T."/>
            <person name="Kobayashi Y."/>
            <person name="Nakagawa T."/>
            <person name="Ezawa T."/>
            <person name="Yamaguchi K."/>
            <person name="Bino T."/>
            <person name="Nishimoto Y."/>
            <person name="Shigenobu S."/>
            <person name="Kawaguchi M."/>
        </authorList>
    </citation>
    <scope>NUCLEOTIDE SEQUENCE</scope>
    <source>
        <strain evidence="1">HR1</strain>
    </source>
</reference>
<accession>A0A8H3KXY7</accession>
<comment type="caution">
    <text evidence="1">The sequence shown here is derived from an EMBL/GenBank/DDBJ whole genome shotgun (WGS) entry which is preliminary data.</text>
</comment>
<name>A0A8H3KXY7_9GLOM</name>
<protein>
    <submittedName>
        <fullName evidence="1">Uncharacterized protein</fullName>
    </submittedName>
</protein>
<dbReference type="Proteomes" id="UP000615446">
    <property type="component" value="Unassembled WGS sequence"/>
</dbReference>
<proteinExistence type="predicted"/>
<evidence type="ECO:0000313" key="1">
    <source>
        <dbReference type="EMBL" id="GES76003.1"/>
    </source>
</evidence>
<evidence type="ECO:0000313" key="2">
    <source>
        <dbReference type="Proteomes" id="UP000615446"/>
    </source>
</evidence>
<dbReference type="EMBL" id="BLAL01000018">
    <property type="protein sequence ID" value="GES76003.1"/>
    <property type="molecule type" value="Genomic_DNA"/>
</dbReference>
<sequence>MQSLRTHLFCKLNEIFEEYIINASYHKLQILELYGISLELTIIILLNTNGNLWKIKIEFANCNKAKEYNQAIYKYCPNIKCATVFLNRDETLEELENIFIKCQHLEAIEIVDQISR</sequence>
<dbReference type="OrthoDB" id="2305392at2759"/>
<dbReference type="AlphaFoldDB" id="A0A8H3KXY7"/>
<organism evidence="1 2">
    <name type="scientific">Rhizophagus clarus</name>
    <dbReference type="NCBI Taxonomy" id="94130"/>
    <lineage>
        <taxon>Eukaryota</taxon>
        <taxon>Fungi</taxon>
        <taxon>Fungi incertae sedis</taxon>
        <taxon>Mucoromycota</taxon>
        <taxon>Glomeromycotina</taxon>
        <taxon>Glomeromycetes</taxon>
        <taxon>Glomerales</taxon>
        <taxon>Glomeraceae</taxon>
        <taxon>Rhizophagus</taxon>
    </lineage>
</organism>